<gene>
    <name evidence="2" type="ORF">GCM10022226_28590</name>
</gene>
<proteinExistence type="predicted"/>
<dbReference type="EMBL" id="BAAAZR010000004">
    <property type="protein sequence ID" value="GAA3806797.1"/>
    <property type="molecule type" value="Genomic_DNA"/>
</dbReference>
<evidence type="ECO:0000313" key="2">
    <source>
        <dbReference type="EMBL" id="GAA3806797.1"/>
    </source>
</evidence>
<feature type="region of interest" description="Disordered" evidence="1">
    <location>
        <begin position="162"/>
        <end position="196"/>
    </location>
</feature>
<comment type="caution">
    <text evidence="2">The sequence shown here is derived from an EMBL/GenBank/DDBJ whole genome shotgun (WGS) entry which is preliminary data.</text>
</comment>
<dbReference type="Proteomes" id="UP001500888">
    <property type="component" value="Unassembled WGS sequence"/>
</dbReference>
<evidence type="ECO:0008006" key="4">
    <source>
        <dbReference type="Google" id="ProtNLM"/>
    </source>
</evidence>
<organism evidence="2 3">
    <name type="scientific">Sphaerisporangium flaviroseum</name>
    <dbReference type="NCBI Taxonomy" id="509199"/>
    <lineage>
        <taxon>Bacteria</taxon>
        <taxon>Bacillati</taxon>
        <taxon>Actinomycetota</taxon>
        <taxon>Actinomycetes</taxon>
        <taxon>Streptosporangiales</taxon>
        <taxon>Streptosporangiaceae</taxon>
        <taxon>Sphaerisporangium</taxon>
    </lineage>
</organism>
<feature type="compositionally biased region" description="Basic residues" evidence="1">
    <location>
        <begin position="162"/>
        <end position="179"/>
    </location>
</feature>
<protein>
    <recommendedName>
        <fullName evidence="4">Transcriptional regulator</fullName>
    </recommendedName>
</protein>
<evidence type="ECO:0000256" key="1">
    <source>
        <dbReference type="SAM" id="MobiDB-lite"/>
    </source>
</evidence>
<name>A0ABP7HYM0_9ACTN</name>
<keyword evidence="3" id="KW-1185">Reference proteome</keyword>
<sequence>MMDAYQQPRYSFVLRRVPDLLVRAQLAAHAHTEDERLAAFRLAALAGQSAAMILTKLGEPDLAWIAAQRGLAAAEQSEDPAVIGSLMRSLIHALHTHGRPLDAMNMTRTAADFLNRRLDSSRPALLSIYGTLLLPGAVAAARAGDRATAKDYPRLARRLHHGKAAHTDRRHHPVPRTRPPHPLIASPEAVGPLPVS</sequence>
<reference evidence="3" key="1">
    <citation type="journal article" date="2019" name="Int. J. Syst. Evol. Microbiol.">
        <title>The Global Catalogue of Microorganisms (GCM) 10K type strain sequencing project: providing services to taxonomists for standard genome sequencing and annotation.</title>
        <authorList>
            <consortium name="The Broad Institute Genomics Platform"/>
            <consortium name="The Broad Institute Genome Sequencing Center for Infectious Disease"/>
            <person name="Wu L."/>
            <person name="Ma J."/>
        </authorList>
    </citation>
    <scope>NUCLEOTIDE SEQUENCE [LARGE SCALE GENOMIC DNA]</scope>
    <source>
        <strain evidence="3">JCM 16908</strain>
    </source>
</reference>
<accession>A0ABP7HYM0</accession>
<evidence type="ECO:0000313" key="3">
    <source>
        <dbReference type="Proteomes" id="UP001500888"/>
    </source>
</evidence>